<reference evidence="5 6" key="1">
    <citation type="journal article" date="2019" name="Commun. Biol.">
        <title>The bagworm genome reveals a unique fibroin gene that provides high tensile strength.</title>
        <authorList>
            <person name="Kono N."/>
            <person name="Nakamura H."/>
            <person name="Ohtoshi R."/>
            <person name="Tomita M."/>
            <person name="Numata K."/>
            <person name="Arakawa K."/>
        </authorList>
    </citation>
    <scope>NUCLEOTIDE SEQUENCE [LARGE SCALE GENOMIC DNA]</scope>
</reference>
<dbReference type="Pfam" id="PF13927">
    <property type="entry name" value="Ig_3"/>
    <property type="match status" value="1"/>
</dbReference>
<evidence type="ECO:0000256" key="3">
    <source>
        <dbReference type="ARBA" id="ARBA00023319"/>
    </source>
</evidence>
<evidence type="ECO:0000313" key="5">
    <source>
        <dbReference type="EMBL" id="GBP52070.1"/>
    </source>
</evidence>
<protein>
    <recommendedName>
        <fullName evidence="4">Ig-like domain-containing protein</fullName>
    </recommendedName>
</protein>
<dbReference type="Proteomes" id="UP000299102">
    <property type="component" value="Unassembled WGS sequence"/>
</dbReference>
<organism evidence="5 6">
    <name type="scientific">Eumeta variegata</name>
    <name type="common">Bagworm moth</name>
    <name type="synonym">Eumeta japonica</name>
    <dbReference type="NCBI Taxonomy" id="151549"/>
    <lineage>
        <taxon>Eukaryota</taxon>
        <taxon>Metazoa</taxon>
        <taxon>Ecdysozoa</taxon>
        <taxon>Arthropoda</taxon>
        <taxon>Hexapoda</taxon>
        <taxon>Insecta</taxon>
        <taxon>Pterygota</taxon>
        <taxon>Neoptera</taxon>
        <taxon>Endopterygota</taxon>
        <taxon>Lepidoptera</taxon>
        <taxon>Glossata</taxon>
        <taxon>Ditrysia</taxon>
        <taxon>Tineoidea</taxon>
        <taxon>Psychidae</taxon>
        <taxon>Oiketicinae</taxon>
        <taxon>Eumeta</taxon>
    </lineage>
</organism>
<dbReference type="SUPFAM" id="SSF48726">
    <property type="entry name" value="Immunoglobulin"/>
    <property type="match status" value="1"/>
</dbReference>
<comment type="caution">
    <text evidence="5">The sequence shown here is derived from an EMBL/GenBank/DDBJ whole genome shotgun (WGS) entry which is preliminary data.</text>
</comment>
<keyword evidence="3" id="KW-0393">Immunoglobulin domain</keyword>
<dbReference type="PROSITE" id="PS50835">
    <property type="entry name" value="IG_LIKE"/>
    <property type="match status" value="1"/>
</dbReference>
<dbReference type="InterPro" id="IPR013783">
    <property type="entry name" value="Ig-like_fold"/>
</dbReference>
<sequence>MKKCNSVHLVYLLQNFDPLRGTNNKLGGFVRNTSTGTLTHMSKVPPNILDEESTQSAVAVRENQNISLVCKADGFPAPKIMWRREDGQPISVDRRKKGTYLDF</sequence>
<keyword evidence="2" id="KW-1015">Disulfide bond</keyword>
<evidence type="ECO:0000313" key="6">
    <source>
        <dbReference type="Proteomes" id="UP000299102"/>
    </source>
</evidence>
<keyword evidence="1" id="KW-0677">Repeat</keyword>
<evidence type="ECO:0000256" key="2">
    <source>
        <dbReference type="ARBA" id="ARBA00023157"/>
    </source>
</evidence>
<dbReference type="PANTHER" id="PTHR12231:SF247">
    <property type="entry name" value="DPR-INTERACTING PROTEIN DELTA, ISOFORM D"/>
    <property type="match status" value="1"/>
</dbReference>
<dbReference type="InterPro" id="IPR036179">
    <property type="entry name" value="Ig-like_dom_sf"/>
</dbReference>
<name>A0A4C1WMJ0_EUMVA</name>
<proteinExistence type="predicted"/>
<dbReference type="PANTHER" id="PTHR12231">
    <property type="entry name" value="CTX-RELATED TYPE I TRANSMEMBRANE PROTEIN"/>
    <property type="match status" value="1"/>
</dbReference>
<accession>A0A4C1WMJ0</accession>
<keyword evidence="6" id="KW-1185">Reference proteome</keyword>
<dbReference type="OrthoDB" id="10012075at2759"/>
<dbReference type="Gene3D" id="2.60.40.10">
    <property type="entry name" value="Immunoglobulins"/>
    <property type="match status" value="1"/>
</dbReference>
<dbReference type="GO" id="GO:0043005">
    <property type="term" value="C:neuron projection"/>
    <property type="evidence" value="ECO:0007669"/>
    <property type="project" value="TreeGrafter"/>
</dbReference>
<evidence type="ECO:0000256" key="1">
    <source>
        <dbReference type="ARBA" id="ARBA00022737"/>
    </source>
</evidence>
<dbReference type="EMBL" id="BGZK01000594">
    <property type="protein sequence ID" value="GBP52070.1"/>
    <property type="molecule type" value="Genomic_DNA"/>
</dbReference>
<gene>
    <name evidence="5" type="ORF">EVAR_97541_1</name>
</gene>
<dbReference type="InterPro" id="IPR051170">
    <property type="entry name" value="Neural/epithelial_adhesion"/>
</dbReference>
<dbReference type="InterPro" id="IPR007110">
    <property type="entry name" value="Ig-like_dom"/>
</dbReference>
<feature type="domain" description="Ig-like" evidence="4">
    <location>
        <begin position="46"/>
        <end position="103"/>
    </location>
</feature>
<evidence type="ECO:0000259" key="4">
    <source>
        <dbReference type="PROSITE" id="PS50835"/>
    </source>
</evidence>
<dbReference type="AlphaFoldDB" id="A0A4C1WMJ0"/>